<sequence>MLSEFPVTDIITLQISTIRRYVLTSTAPGLSSLSSNDLGPTLKFAEFGLSCVSHTDPFIRAHAGELCVRLAYQQKLPLQWTAKLNFVTNDSTEDCSDMVSTFFPDRISTDIRAPSQPAVFSMAASPVGGHGFSGKAN</sequence>
<evidence type="ECO:0000313" key="1">
    <source>
        <dbReference type="EMBL" id="VDN41019.1"/>
    </source>
</evidence>
<gene>
    <name evidence="1" type="ORF">DILT_LOCUS18416</name>
</gene>
<organism evidence="1 2">
    <name type="scientific">Dibothriocephalus latus</name>
    <name type="common">Fish tapeworm</name>
    <name type="synonym">Diphyllobothrium latum</name>
    <dbReference type="NCBI Taxonomy" id="60516"/>
    <lineage>
        <taxon>Eukaryota</taxon>
        <taxon>Metazoa</taxon>
        <taxon>Spiralia</taxon>
        <taxon>Lophotrochozoa</taxon>
        <taxon>Platyhelminthes</taxon>
        <taxon>Cestoda</taxon>
        <taxon>Eucestoda</taxon>
        <taxon>Diphyllobothriidea</taxon>
        <taxon>Diphyllobothriidae</taxon>
        <taxon>Dibothriocephalus</taxon>
    </lineage>
</organism>
<dbReference type="AlphaFoldDB" id="A0A3P7RJW2"/>
<name>A0A3P7RJW2_DIBLA</name>
<evidence type="ECO:0000313" key="2">
    <source>
        <dbReference type="Proteomes" id="UP000281553"/>
    </source>
</evidence>
<dbReference type="EMBL" id="UYRU01100173">
    <property type="protein sequence ID" value="VDN41019.1"/>
    <property type="molecule type" value="Genomic_DNA"/>
</dbReference>
<dbReference type="Proteomes" id="UP000281553">
    <property type="component" value="Unassembled WGS sequence"/>
</dbReference>
<reference evidence="1 2" key="1">
    <citation type="submission" date="2018-11" db="EMBL/GenBank/DDBJ databases">
        <authorList>
            <consortium name="Pathogen Informatics"/>
        </authorList>
    </citation>
    <scope>NUCLEOTIDE SEQUENCE [LARGE SCALE GENOMIC DNA]</scope>
</reference>
<keyword evidence="2" id="KW-1185">Reference proteome</keyword>
<proteinExistence type="predicted"/>
<accession>A0A3P7RJW2</accession>
<protein>
    <submittedName>
        <fullName evidence="1">Uncharacterized protein</fullName>
    </submittedName>
</protein>